<dbReference type="EMBL" id="BART01022370">
    <property type="protein sequence ID" value="GAG95532.1"/>
    <property type="molecule type" value="Genomic_DNA"/>
</dbReference>
<protein>
    <submittedName>
        <fullName evidence="1">Uncharacterized protein</fullName>
    </submittedName>
</protein>
<organism evidence="1">
    <name type="scientific">marine sediment metagenome</name>
    <dbReference type="NCBI Taxonomy" id="412755"/>
    <lineage>
        <taxon>unclassified sequences</taxon>
        <taxon>metagenomes</taxon>
        <taxon>ecological metagenomes</taxon>
    </lineage>
</organism>
<name>X1CRF6_9ZZZZ</name>
<accession>X1CRF6</accession>
<sequence>MAFEKRAILSFNKIKPLNNPNGWEIFNLPNQIKIASAQVALDEEDLGGFDLKTATQEYPEFLYLKIFAIKKDEPNDNGDAFSFSSLVASGL</sequence>
<reference evidence="1" key="1">
    <citation type="journal article" date="2014" name="Front. Microbiol.">
        <title>High frequency of phylogenetically diverse reductive dehalogenase-homologous genes in deep subseafloor sedimentary metagenomes.</title>
        <authorList>
            <person name="Kawai M."/>
            <person name="Futagami T."/>
            <person name="Toyoda A."/>
            <person name="Takaki Y."/>
            <person name="Nishi S."/>
            <person name="Hori S."/>
            <person name="Arai W."/>
            <person name="Tsubouchi T."/>
            <person name="Morono Y."/>
            <person name="Uchiyama I."/>
            <person name="Ito T."/>
            <person name="Fujiyama A."/>
            <person name="Inagaki F."/>
            <person name="Takami H."/>
        </authorList>
    </citation>
    <scope>NUCLEOTIDE SEQUENCE</scope>
    <source>
        <strain evidence="1">Expedition CK06-06</strain>
    </source>
</reference>
<dbReference type="AlphaFoldDB" id="X1CRF6"/>
<proteinExistence type="predicted"/>
<comment type="caution">
    <text evidence="1">The sequence shown here is derived from an EMBL/GenBank/DDBJ whole genome shotgun (WGS) entry which is preliminary data.</text>
</comment>
<gene>
    <name evidence="1" type="ORF">S01H4_40961</name>
</gene>
<evidence type="ECO:0000313" key="1">
    <source>
        <dbReference type="EMBL" id="GAG95532.1"/>
    </source>
</evidence>